<dbReference type="Pfam" id="PF14958">
    <property type="entry name" value="PAAT-like"/>
    <property type="match status" value="1"/>
</dbReference>
<dbReference type="EMBL" id="JAMKOV010000001">
    <property type="protein sequence ID" value="KAI8045608.1"/>
    <property type="molecule type" value="Genomic_DNA"/>
</dbReference>
<dbReference type="Pfam" id="PF08449">
    <property type="entry name" value="UAA"/>
    <property type="match status" value="1"/>
</dbReference>
<feature type="transmembrane region" description="Helical" evidence="8">
    <location>
        <begin position="300"/>
        <end position="318"/>
    </location>
</feature>
<keyword evidence="7 8" id="KW-0472">Membrane</keyword>
<comment type="similarity">
    <text evidence="2">Belongs to the nucleotide-sugar transporter family. SLC35B subfamily.</text>
</comment>
<dbReference type="InterPro" id="IPR028043">
    <property type="entry name" value="PAAT-like"/>
</dbReference>
<dbReference type="GO" id="GO:0005464">
    <property type="term" value="F:UDP-xylose transmembrane transporter activity"/>
    <property type="evidence" value="ECO:0007669"/>
    <property type="project" value="TreeGrafter"/>
</dbReference>
<protein>
    <recommendedName>
        <fullName evidence="11">UDP-xylose and UDP-N-acetylglucosamine transporter</fullName>
    </recommendedName>
</protein>
<dbReference type="Proteomes" id="UP001059596">
    <property type="component" value="Chromosome 3R"/>
</dbReference>
<feature type="transmembrane region" description="Helical" evidence="8">
    <location>
        <begin position="528"/>
        <end position="548"/>
    </location>
</feature>
<name>A0A9P9YZJ8_9MUSC</name>
<feature type="transmembrane region" description="Helical" evidence="8">
    <location>
        <begin position="500"/>
        <end position="522"/>
    </location>
</feature>
<evidence type="ECO:0000313" key="9">
    <source>
        <dbReference type="EMBL" id="KAI8045608.1"/>
    </source>
</evidence>
<evidence type="ECO:0000256" key="3">
    <source>
        <dbReference type="ARBA" id="ARBA00022448"/>
    </source>
</evidence>
<comment type="subcellular location">
    <subcellularLocation>
        <location evidence="1">Endomembrane system</location>
        <topology evidence="1">Multi-pass membrane protein</topology>
    </subcellularLocation>
</comment>
<sequence>MCEKVTARCNWPQIGGNELGQLVATCLSDEDVFVKPDLDDVVNEERAVLFANTENPPPPCELRFQIPTRFKIAALTLVCSAPKVELFIGPSQEYCETVYGVCIEEEDGEVPVRPYRYDMEIDRSGINDINLKMLTSATEICVYGAMLQTAPNPNGITTQLPRPMDLERIQELLQKGGSNLSKKEEQDAKFQQFMSLMKGCSPQMAVKSQETDPITDVKVGGNRGYSLSKPMNLSTRSVLAIGGVFLGCCSGVFFLELLVKLDPGAGNLITAAQFVFIALEGFIFTSRFGLAQRVISLRDYALLVAMFFLTSVCNNYVFEFNVPMTLHMIIRGGSLISNMCLGTWILKRSYRASQYISVVMISVGIFICTYFSSRDFGGKKENLGGTTEADIFWWLVGVLLLVLALFVSSYMGITQELLYRRHGKCAREALYYTHLLPLPAFLLMQDNIRTHWLLAFTGESYQLPLLGVAVPLIVLYLLGNVLAQHLCINSVYTLTTECSSLTVTLILTLRKFISLVFSIIYFQNPFTLYHWLGTVLVFVGTLMFADVIRVPRTRIVKQD</sequence>
<evidence type="ECO:0000256" key="7">
    <source>
        <dbReference type="ARBA" id="ARBA00023136"/>
    </source>
</evidence>
<gene>
    <name evidence="9" type="ORF">M5D96_001791</name>
</gene>
<keyword evidence="3" id="KW-0813">Transport</keyword>
<dbReference type="GO" id="GO:0005789">
    <property type="term" value="C:endoplasmic reticulum membrane"/>
    <property type="evidence" value="ECO:0007669"/>
    <property type="project" value="TreeGrafter"/>
</dbReference>
<feature type="transmembrane region" description="Helical" evidence="8">
    <location>
        <begin position="265"/>
        <end position="288"/>
    </location>
</feature>
<organism evidence="9 10">
    <name type="scientific">Drosophila gunungcola</name>
    <name type="common">fruit fly</name>
    <dbReference type="NCBI Taxonomy" id="103775"/>
    <lineage>
        <taxon>Eukaryota</taxon>
        <taxon>Metazoa</taxon>
        <taxon>Ecdysozoa</taxon>
        <taxon>Arthropoda</taxon>
        <taxon>Hexapoda</taxon>
        <taxon>Insecta</taxon>
        <taxon>Pterygota</taxon>
        <taxon>Neoptera</taxon>
        <taxon>Endopterygota</taxon>
        <taxon>Diptera</taxon>
        <taxon>Brachycera</taxon>
        <taxon>Muscomorpha</taxon>
        <taxon>Ephydroidea</taxon>
        <taxon>Drosophilidae</taxon>
        <taxon>Drosophila</taxon>
        <taxon>Sophophora</taxon>
    </lineage>
</organism>
<evidence type="ECO:0008006" key="11">
    <source>
        <dbReference type="Google" id="ProtNLM"/>
    </source>
</evidence>
<feature type="transmembrane region" description="Helical" evidence="8">
    <location>
        <begin position="464"/>
        <end position="488"/>
    </location>
</feature>
<evidence type="ECO:0000256" key="8">
    <source>
        <dbReference type="SAM" id="Phobius"/>
    </source>
</evidence>
<proteinExistence type="inferred from homology"/>
<keyword evidence="5 8" id="KW-0812">Transmembrane</keyword>
<dbReference type="InterPro" id="IPR013657">
    <property type="entry name" value="SCL35B1-4/HUT1"/>
</dbReference>
<keyword evidence="6 8" id="KW-1133">Transmembrane helix</keyword>
<dbReference type="PANTHER" id="PTHR10778:SF4">
    <property type="entry name" value="NUCLEOTIDE SUGAR TRANSPORTER SLC35B4"/>
    <property type="match status" value="1"/>
</dbReference>
<keyword evidence="10" id="KW-1185">Reference proteome</keyword>
<evidence type="ECO:0000256" key="2">
    <source>
        <dbReference type="ARBA" id="ARBA00010694"/>
    </source>
</evidence>
<feature type="transmembrane region" description="Helical" evidence="8">
    <location>
        <begin position="392"/>
        <end position="413"/>
    </location>
</feature>
<evidence type="ECO:0000256" key="5">
    <source>
        <dbReference type="ARBA" id="ARBA00022692"/>
    </source>
</evidence>
<dbReference type="GO" id="GO:0000139">
    <property type="term" value="C:Golgi membrane"/>
    <property type="evidence" value="ECO:0007669"/>
    <property type="project" value="TreeGrafter"/>
</dbReference>
<accession>A0A9P9YZJ8</accession>
<feature type="transmembrane region" description="Helical" evidence="8">
    <location>
        <begin position="355"/>
        <end position="372"/>
    </location>
</feature>
<keyword evidence="4" id="KW-0762">Sugar transport</keyword>
<evidence type="ECO:0000256" key="1">
    <source>
        <dbReference type="ARBA" id="ARBA00004127"/>
    </source>
</evidence>
<dbReference type="PANTHER" id="PTHR10778">
    <property type="entry name" value="SOLUTE CARRIER FAMILY 35 MEMBER B"/>
    <property type="match status" value="1"/>
</dbReference>
<reference evidence="9" key="1">
    <citation type="journal article" date="2023" name="Genome Biol. Evol.">
        <title>Long-read-based Genome Assembly of Drosophila gunungcola Reveals Fewer Chemosensory Genes in Flower-breeding Species.</title>
        <authorList>
            <person name="Negi A."/>
            <person name="Liao B.Y."/>
            <person name="Yeh S.D."/>
        </authorList>
    </citation>
    <scope>NUCLEOTIDE SEQUENCE</scope>
    <source>
        <strain evidence="9">Sukarami</strain>
    </source>
</reference>
<feature type="transmembrane region" description="Helical" evidence="8">
    <location>
        <begin position="324"/>
        <end position="346"/>
    </location>
</feature>
<feature type="transmembrane region" description="Helical" evidence="8">
    <location>
        <begin position="238"/>
        <end position="259"/>
    </location>
</feature>
<evidence type="ECO:0000256" key="4">
    <source>
        <dbReference type="ARBA" id="ARBA00022597"/>
    </source>
</evidence>
<dbReference type="AlphaFoldDB" id="A0A9P9YZJ8"/>
<comment type="caution">
    <text evidence="9">The sequence shown here is derived from an EMBL/GenBank/DDBJ whole genome shotgun (WGS) entry which is preliminary data.</text>
</comment>
<evidence type="ECO:0000256" key="6">
    <source>
        <dbReference type="ARBA" id="ARBA00022989"/>
    </source>
</evidence>
<feature type="transmembrane region" description="Helical" evidence="8">
    <location>
        <begin position="425"/>
        <end position="444"/>
    </location>
</feature>
<evidence type="ECO:0000313" key="10">
    <source>
        <dbReference type="Proteomes" id="UP001059596"/>
    </source>
</evidence>
<dbReference type="GO" id="GO:0005462">
    <property type="term" value="F:UDP-N-acetylglucosamine transmembrane transporter activity"/>
    <property type="evidence" value="ECO:0007669"/>
    <property type="project" value="TreeGrafter"/>
</dbReference>